<dbReference type="Proteomes" id="UP000676310">
    <property type="component" value="Unassembled WGS sequence"/>
</dbReference>
<dbReference type="AlphaFoldDB" id="A0A8J2MUP2"/>
<accession>A0A8J2MUP2</accession>
<name>A0A8J2MUP2_9PLEO</name>
<gene>
    <name evidence="1" type="ORF">ALTATR162_LOCUS507</name>
</gene>
<evidence type="ECO:0000313" key="2">
    <source>
        <dbReference type="Proteomes" id="UP000676310"/>
    </source>
</evidence>
<dbReference type="RefSeq" id="XP_043164036.1">
    <property type="nucleotide sequence ID" value="XM_043308101.1"/>
</dbReference>
<sequence>MATLCGAETFTLSVGHLAQYSTSLSTIPTLTGSRIMFTEPADQDGVDMVFSDELRASINQALDSKCAAIDNACFDSIKNLLFNPHTNLELGSAASGVQSRTFAFITESATSALVITPTADVVTITQSDAPLQTTLTEPKDGHSIGDVALFLSADLAARLASMINISKKCVAGAAFSDTNRRKLRSRDVEDQLGEVVCAAREIVLNAGPSGPFAELGLVQGREPIWTEPDVQQAMLEVMGFAVEAAAYIARPRQVMRALAVASFLLAFNAIIHATPPSMTNYWSKTEMEGTATASIGATTKIAISSMSTVSSTTKSSSSSGLMTCTASCTQTGNIRDCTTLCTTSTDAPHLSTYAVTTATIEPWTVPYHPQIPIIPIEDYLTFCLANEDTKFPIDSFNTTYTQFCENVDGSTEDVTWMVDSKGEQTQFNRRNFWRRENPDEYRDYKFALWWRPKTGENATECTVQCYDAFKALNDYDSCKVGDDKKFLAGSGAINIGCGTYSFSVHHQIQSAIKCFSHPLDAPKKDSAASGETSVEFAIQTWYSDNDNHQFTSNTISDNVYWRWGVTQLDVPDRRSFWLRASPNGNNQQASFLKDECIAGLTEGLSKCDPDFDTSHGFTASIGTIDYSLDLSGVTIGDSPPWDEYPSFPAPEQLTAKGSKKPQTPKCWDVNRYATGRKVFPDNLEQAINAWCIDDAEIKGFSHNSDQGQVFPPEGQPGFYPESWNPQHIHLAVQTVENGAPEPYENMNWCQ</sequence>
<proteinExistence type="predicted"/>
<evidence type="ECO:0000313" key="1">
    <source>
        <dbReference type="EMBL" id="CAG5139523.1"/>
    </source>
</evidence>
<dbReference type="GeneID" id="67016807"/>
<protein>
    <submittedName>
        <fullName evidence="1">Uncharacterized protein</fullName>
    </submittedName>
</protein>
<reference evidence="1" key="1">
    <citation type="submission" date="2021-05" db="EMBL/GenBank/DDBJ databases">
        <authorList>
            <person name="Stam R."/>
        </authorList>
    </citation>
    <scope>NUCLEOTIDE SEQUENCE</scope>
    <source>
        <strain evidence="1">CS162</strain>
    </source>
</reference>
<dbReference type="EMBL" id="CAJRGZ010000015">
    <property type="protein sequence ID" value="CAG5139523.1"/>
    <property type="molecule type" value="Genomic_DNA"/>
</dbReference>
<comment type="caution">
    <text evidence="1">The sequence shown here is derived from an EMBL/GenBank/DDBJ whole genome shotgun (WGS) entry which is preliminary data.</text>
</comment>
<keyword evidence="2" id="KW-1185">Reference proteome</keyword>
<dbReference type="OrthoDB" id="3687237at2759"/>
<organism evidence="1 2">
    <name type="scientific">Alternaria atra</name>
    <dbReference type="NCBI Taxonomy" id="119953"/>
    <lineage>
        <taxon>Eukaryota</taxon>
        <taxon>Fungi</taxon>
        <taxon>Dikarya</taxon>
        <taxon>Ascomycota</taxon>
        <taxon>Pezizomycotina</taxon>
        <taxon>Dothideomycetes</taxon>
        <taxon>Pleosporomycetidae</taxon>
        <taxon>Pleosporales</taxon>
        <taxon>Pleosporineae</taxon>
        <taxon>Pleosporaceae</taxon>
        <taxon>Alternaria</taxon>
        <taxon>Alternaria sect. Ulocladioides</taxon>
    </lineage>
</organism>